<keyword evidence="2" id="KW-1185">Reference proteome</keyword>
<evidence type="ECO:0000313" key="1">
    <source>
        <dbReference type="EMBL" id="KAH7854451.1"/>
    </source>
</evidence>
<accession>A0ACB7YLI6</accession>
<dbReference type="EMBL" id="CM037161">
    <property type="protein sequence ID" value="KAH7854451.1"/>
    <property type="molecule type" value="Genomic_DNA"/>
</dbReference>
<organism evidence="1 2">
    <name type="scientific">Vaccinium darrowii</name>
    <dbReference type="NCBI Taxonomy" id="229202"/>
    <lineage>
        <taxon>Eukaryota</taxon>
        <taxon>Viridiplantae</taxon>
        <taxon>Streptophyta</taxon>
        <taxon>Embryophyta</taxon>
        <taxon>Tracheophyta</taxon>
        <taxon>Spermatophyta</taxon>
        <taxon>Magnoliopsida</taxon>
        <taxon>eudicotyledons</taxon>
        <taxon>Gunneridae</taxon>
        <taxon>Pentapetalae</taxon>
        <taxon>asterids</taxon>
        <taxon>Ericales</taxon>
        <taxon>Ericaceae</taxon>
        <taxon>Vaccinioideae</taxon>
        <taxon>Vaccinieae</taxon>
        <taxon>Vaccinium</taxon>
    </lineage>
</organism>
<reference evidence="1 2" key="1">
    <citation type="journal article" date="2021" name="Hortic Res">
        <title>High-quality reference genome and annotation aids understanding of berry development for evergreen blueberry (Vaccinium darrowii).</title>
        <authorList>
            <person name="Yu J."/>
            <person name="Hulse-Kemp A.M."/>
            <person name="Babiker E."/>
            <person name="Staton M."/>
        </authorList>
    </citation>
    <scope>NUCLEOTIDE SEQUENCE [LARGE SCALE GENOMIC DNA]</scope>
    <source>
        <strain evidence="2">cv. NJ 8807/NJ 8810</strain>
        <tissue evidence="1">Young leaf</tissue>
    </source>
</reference>
<proteinExistence type="predicted"/>
<protein>
    <submittedName>
        <fullName evidence="1">Uncharacterized protein</fullName>
    </submittedName>
</protein>
<name>A0ACB7YLI6_9ERIC</name>
<sequence length="101" mass="10918">MTNNLPKGYADEFLEQILTMPPYSSLTGTDSGSSQSTESPLSFTTGGGMGLQHPFIPLGLSPASQKAPHLFRWLISASLNSLMLARFRLKVVGINFLGVQF</sequence>
<comment type="caution">
    <text evidence="1">The sequence shown here is derived from an EMBL/GenBank/DDBJ whole genome shotgun (WGS) entry which is preliminary data.</text>
</comment>
<dbReference type="Proteomes" id="UP000828048">
    <property type="component" value="Chromosome 11"/>
</dbReference>
<evidence type="ECO:0000313" key="2">
    <source>
        <dbReference type="Proteomes" id="UP000828048"/>
    </source>
</evidence>
<gene>
    <name evidence="1" type="ORF">Vadar_013976</name>
</gene>